<accession>A0ABP0DH43</accession>
<gene>
    <name evidence="2" type="ORF">SEPCBS119000_002620</name>
</gene>
<evidence type="ECO:0000256" key="1">
    <source>
        <dbReference type="SAM" id="MobiDB-lite"/>
    </source>
</evidence>
<protein>
    <submittedName>
        <fullName evidence="2">Uncharacterized protein</fullName>
    </submittedName>
</protein>
<dbReference type="EMBL" id="CAWUON010000029">
    <property type="protein sequence ID" value="CAK7267579.1"/>
    <property type="molecule type" value="Genomic_DNA"/>
</dbReference>
<feature type="region of interest" description="Disordered" evidence="1">
    <location>
        <begin position="206"/>
        <end position="276"/>
    </location>
</feature>
<name>A0ABP0DH43_9PEZI</name>
<organism evidence="2 3">
    <name type="scientific">Sporothrix epigloea</name>
    <dbReference type="NCBI Taxonomy" id="1892477"/>
    <lineage>
        <taxon>Eukaryota</taxon>
        <taxon>Fungi</taxon>
        <taxon>Dikarya</taxon>
        <taxon>Ascomycota</taxon>
        <taxon>Pezizomycotina</taxon>
        <taxon>Sordariomycetes</taxon>
        <taxon>Sordariomycetidae</taxon>
        <taxon>Ophiostomatales</taxon>
        <taxon>Ophiostomataceae</taxon>
        <taxon>Sporothrix</taxon>
    </lineage>
</organism>
<comment type="caution">
    <text evidence="2">The sequence shown here is derived from an EMBL/GenBank/DDBJ whole genome shotgun (WGS) entry which is preliminary data.</text>
</comment>
<reference evidence="2 3" key="1">
    <citation type="submission" date="2024-01" db="EMBL/GenBank/DDBJ databases">
        <authorList>
            <person name="Allen C."/>
            <person name="Tagirdzhanova G."/>
        </authorList>
    </citation>
    <scope>NUCLEOTIDE SEQUENCE [LARGE SCALE GENOMIC DNA]</scope>
    <source>
        <strain evidence="2 3">CBS 119000</strain>
    </source>
</reference>
<evidence type="ECO:0000313" key="3">
    <source>
        <dbReference type="Proteomes" id="UP001642502"/>
    </source>
</evidence>
<evidence type="ECO:0000313" key="2">
    <source>
        <dbReference type="EMBL" id="CAK7267579.1"/>
    </source>
</evidence>
<dbReference type="Proteomes" id="UP001642502">
    <property type="component" value="Unassembled WGS sequence"/>
</dbReference>
<keyword evidence="3" id="KW-1185">Reference proteome</keyword>
<sequence length="276" mass="29823">MGPDIVASWRPGGSFRRLAGSEIRTASKSNNPSFHGSAGGFKNVLKNHGLTIRYSFGHALHPWHAKYLVASPGFDEVIKDNGSGWPVGFPHSAAEVFRRRYAIKNRTEPLWWFVTVFHGDSEAPNSNLVRNKLRSKLQSAVRTALEQRGYSSAGARLAGAAGKPARFHQLYGSMRIDGLTRPLLEATYDALVAYLSQVVVALESQLGGRKQGQTAPKQKRPARQADSTLEGDCAADHGGYETVGSGTRQGGGFVKATAKVKSQPKTGRGAHKAPKF</sequence>
<proteinExistence type="predicted"/>